<evidence type="ECO:0000256" key="2">
    <source>
        <dbReference type="ARBA" id="ARBA00022613"/>
    </source>
</evidence>
<dbReference type="Pfam" id="PF02798">
    <property type="entry name" value="GST_N"/>
    <property type="match status" value="1"/>
</dbReference>
<feature type="domain" description="GST C-terminal" evidence="4">
    <location>
        <begin position="83"/>
        <end position="206"/>
    </location>
</feature>
<dbReference type="CDD" id="cd03192">
    <property type="entry name" value="GST_C_Sigma_like"/>
    <property type="match status" value="1"/>
</dbReference>
<comment type="caution">
    <text evidence="5">The sequence shown here is derived from an EMBL/GenBank/DDBJ whole genome shotgun (WGS) entry which is preliminary data.</text>
</comment>
<dbReference type="GO" id="GO:0006749">
    <property type="term" value="P:glutathione metabolic process"/>
    <property type="evidence" value="ECO:0007669"/>
    <property type="project" value="TreeGrafter"/>
</dbReference>
<evidence type="ECO:0000259" key="3">
    <source>
        <dbReference type="PROSITE" id="PS50404"/>
    </source>
</evidence>
<dbReference type="GO" id="GO:0005212">
    <property type="term" value="F:structural constituent of eye lens"/>
    <property type="evidence" value="ECO:0007669"/>
    <property type="project" value="UniProtKB-KW"/>
</dbReference>
<evidence type="ECO:0000256" key="1">
    <source>
        <dbReference type="ARBA" id="ARBA00007409"/>
    </source>
</evidence>
<dbReference type="PANTHER" id="PTHR11571">
    <property type="entry name" value="GLUTATHIONE S-TRANSFERASE"/>
    <property type="match status" value="1"/>
</dbReference>
<dbReference type="SFLD" id="SFLDG00363">
    <property type="entry name" value="AMPS_(cytGST):_Alpha-__Mu-__Pi"/>
    <property type="match status" value="1"/>
</dbReference>
<evidence type="ECO:0008006" key="7">
    <source>
        <dbReference type="Google" id="ProtNLM"/>
    </source>
</evidence>
<dbReference type="Gene3D" id="1.20.1050.10">
    <property type="match status" value="1"/>
</dbReference>
<dbReference type="EMBL" id="JAZGQO010000010">
    <property type="protein sequence ID" value="KAK6176895.1"/>
    <property type="molecule type" value="Genomic_DNA"/>
</dbReference>
<dbReference type="InterPro" id="IPR004045">
    <property type="entry name" value="Glutathione_S-Trfase_N"/>
</dbReference>
<proteinExistence type="inferred from homology"/>
<dbReference type="InterPro" id="IPR040079">
    <property type="entry name" value="Glutathione_S-Trfase"/>
</dbReference>
<gene>
    <name evidence="5" type="ORF">SNE40_015108</name>
</gene>
<evidence type="ECO:0000313" key="6">
    <source>
        <dbReference type="Proteomes" id="UP001347796"/>
    </source>
</evidence>
<feature type="domain" description="GST N-terminal" evidence="3">
    <location>
        <begin position="2"/>
        <end position="81"/>
    </location>
</feature>
<organism evidence="5 6">
    <name type="scientific">Patella caerulea</name>
    <name type="common">Rayed Mediterranean limpet</name>
    <dbReference type="NCBI Taxonomy" id="87958"/>
    <lineage>
        <taxon>Eukaryota</taxon>
        <taxon>Metazoa</taxon>
        <taxon>Spiralia</taxon>
        <taxon>Lophotrochozoa</taxon>
        <taxon>Mollusca</taxon>
        <taxon>Gastropoda</taxon>
        <taxon>Patellogastropoda</taxon>
        <taxon>Patelloidea</taxon>
        <taxon>Patellidae</taxon>
        <taxon>Patella</taxon>
    </lineage>
</organism>
<dbReference type="SFLD" id="SFLDG01205">
    <property type="entry name" value="AMPS.1"/>
    <property type="match status" value="1"/>
</dbReference>
<dbReference type="Gene3D" id="3.40.30.10">
    <property type="entry name" value="Glutaredoxin"/>
    <property type="match status" value="1"/>
</dbReference>
<dbReference type="SUPFAM" id="SSF52833">
    <property type="entry name" value="Thioredoxin-like"/>
    <property type="match status" value="1"/>
</dbReference>
<name>A0AAN8PUN0_PATCE</name>
<dbReference type="Pfam" id="PF14497">
    <property type="entry name" value="GST_C_3"/>
    <property type="match status" value="1"/>
</dbReference>
<dbReference type="PROSITE" id="PS50404">
    <property type="entry name" value="GST_NTER"/>
    <property type="match status" value="1"/>
</dbReference>
<sequence>MPSYKLVYFDFRGRGEIVRLCFNAAGVNFDEERIDYPPEWTEEKKAAAPFRQLPYLEIDGKKYAQSGPIASYISREYGLYGDSAQENLFIDGVVALSVDYFDTWVRAYFFETDPNKKVELETNLKNEVLPKFLGHLEKILTNSGSGFFSGQRLTLADLAVYHTLEISYRDFPDIYANYPKVVENRKKVESLPRIKSYLSSRKVTEI</sequence>
<reference evidence="5 6" key="1">
    <citation type="submission" date="2024-01" db="EMBL/GenBank/DDBJ databases">
        <title>The genome of the rayed Mediterranean limpet Patella caerulea (Linnaeus, 1758).</title>
        <authorList>
            <person name="Anh-Thu Weber A."/>
            <person name="Halstead-Nussloch G."/>
        </authorList>
    </citation>
    <scope>NUCLEOTIDE SEQUENCE [LARGE SCALE GENOMIC DNA]</scope>
    <source>
        <strain evidence="5">AATW-2023a</strain>
        <tissue evidence="5">Whole specimen</tissue>
    </source>
</reference>
<dbReference type="SFLD" id="SFLDS00019">
    <property type="entry name" value="Glutathione_Transferase_(cytos"/>
    <property type="match status" value="1"/>
</dbReference>
<dbReference type="InterPro" id="IPR004046">
    <property type="entry name" value="GST_C"/>
</dbReference>
<dbReference type="InterPro" id="IPR036282">
    <property type="entry name" value="Glutathione-S-Trfase_C_sf"/>
</dbReference>
<protein>
    <recommendedName>
        <fullName evidence="7">Glutathione S-transferase</fullName>
    </recommendedName>
</protein>
<dbReference type="SUPFAM" id="SSF47616">
    <property type="entry name" value="GST C-terminal domain-like"/>
    <property type="match status" value="1"/>
</dbReference>
<dbReference type="FunFam" id="3.40.30.10:FF:000258">
    <property type="entry name" value="Glutathione S-transferase"/>
    <property type="match status" value="1"/>
</dbReference>
<keyword evidence="2" id="KW-0273">Eye lens protein</keyword>
<dbReference type="PROSITE" id="PS50405">
    <property type="entry name" value="GST_CTER"/>
    <property type="match status" value="1"/>
</dbReference>
<evidence type="ECO:0000313" key="5">
    <source>
        <dbReference type="EMBL" id="KAK6176895.1"/>
    </source>
</evidence>
<accession>A0AAN8PUN0</accession>
<dbReference type="Proteomes" id="UP001347796">
    <property type="component" value="Unassembled WGS sequence"/>
</dbReference>
<dbReference type="AlphaFoldDB" id="A0AAN8PUN0"/>
<dbReference type="InterPro" id="IPR010987">
    <property type="entry name" value="Glutathione-S-Trfase_C-like"/>
</dbReference>
<evidence type="ECO:0000259" key="4">
    <source>
        <dbReference type="PROSITE" id="PS50405"/>
    </source>
</evidence>
<comment type="similarity">
    <text evidence="1">Belongs to the GST superfamily.</text>
</comment>
<dbReference type="GO" id="GO:0004364">
    <property type="term" value="F:glutathione transferase activity"/>
    <property type="evidence" value="ECO:0007669"/>
    <property type="project" value="TreeGrafter"/>
</dbReference>
<dbReference type="InterPro" id="IPR036249">
    <property type="entry name" value="Thioredoxin-like_sf"/>
</dbReference>
<dbReference type="CDD" id="cd03039">
    <property type="entry name" value="GST_N_Sigma_like"/>
    <property type="match status" value="1"/>
</dbReference>
<keyword evidence="6" id="KW-1185">Reference proteome</keyword>
<dbReference type="InterPro" id="IPR050213">
    <property type="entry name" value="GST_superfamily"/>
</dbReference>
<dbReference type="FunFam" id="1.20.1050.10:FF:000030">
    <property type="entry name" value="Glutathione S-transferase S1"/>
    <property type="match status" value="1"/>
</dbReference>